<dbReference type="OrthoDB" id="4537670at2759"/>
<reference evidence="1 2" key="1">
    <citation type="journal article" date="2018" name="PLoS Pathog.">
        <title>Evolution of structural diversity of trichothecenes, a family of toxins produced by plant pathogenic and entomopathogenic fungi.</title>
        <authorList>
            <person name="Proctor R.H."/>
            <person name="McCormick S.P."/>
            <person name="Kim H.S."/>
            <person name="Cardoza R.E."/>
            <person name="Stanley A.M."/>
            <person name="Lindo L."/>
            <person name="Kelly A."/>
            <person name="Brown D.W."/>
            <person name="Lee T."/>
            <person name="Vaughan M.M."/>
            <person name="Alexander N.J."/>
            <person name="Busman M."/>
            <person name="Gutierrez S."/>
        </authorList>
    </citation>
    <scope>NUCLEOTIDE SEQUENCE [LARGE SCALE GENOMIC DNA]</scope>
    <source>
        <strain evidence="1 2">NRRL 20695</strain>
    </source>
</reference>
<proteinExistence type="predicted"/>
<evidence type="ECO:0000313" key="2">
    <source>
        <dbReference type="Proteomes" id="UP000266234"/>
    </source>
</evidence>
<organism evidence="1 2">
    <name type="scientific">Fusarium longipes</name>
    <dbReference type="NCBI Taxonomy" id="694270"/>
    <lineage>
        <taxon>Eukaryota</taxon>
        <taxon>Fungi</taxon>
        <taxon>Dikarya</taxon>
        <taxon>Ascomycota</taxon>
        <taxon>Pezizomycotina</taxon>
        <taxon>Sordariomycetes</taxon>
        <taxon>Hypocreomycetidae</taxon>
        <taxon>Hypocreales</taxon>
        <taxon>Nectriaceae</taxon>
        <taxon>Fusarium</taxon>
    </lineage>
</organism>
<keyword evidence="2" id="KW-1185">Reference proteome</keyword>
<name>A0A395SH83_9HYPO</name>
<comment type="caution">
    <text evidence="1">The sequence shown here is derived from an EMBL/GenBank/DDBJ whole genome shotgun (WGS) entry which is preliminary data.</text>
</comment>
<accession>A0A395SH83</accession>
<protein>
    <submittedName>
        <fullName evidence="1">Uncharacterized protein</fullName>
    </submittedName>
</protein>
<gene>
    <name evidence="1" type="ORF">FLONG3_7025</name>
</gene>
<dbReference type="AlphaFoldDB" id="A0A395SH83"/>
<dbReference type="EMBL" id="PXOG01000155">
    <property type="protein sequence ID" value="RGP71721.1"/>
    <property type="molecule type" value="Genomic_DNA"/>
</dbReference>
<evidence type="ECO:0000313" key="1">
    <source>
        <dbReference type="EMBL" id="RGP71721.1"/>
    </source>
</evidence>
<sequence>MAIPEVNDVLRFEVYRGEESDRTSVEVRWSQFTREQAATYYIVDARNTSKGGNADTILFIRKPMYTEESNYEYVGKIPGAVKEGDNWVVPISDRFQYGQQDANGEHRFLVLHGKVNKIFQVRGFFSINAAEWAQKLAKPVTREDFINQISSPGRKFGAQYLKNF</sequence>
<dbReference type="Proteomes" id="UP000266234">
    <property type="component" value="Unassembled WGS sequence"/>
</dbReference>